<keyword evidence="4" id="KW-1185">Reference proteome</keyword>
<evidence type="ECO:0000256" key="1">
    <source>
        <dbReference type="SAM" id="MobiDB-lite"/>
    </source>
</evidence>
<sequence length="313" mass="34929">MRVVVEREADKDRYLGLDCWQSTPLELAVEDASDNRLLLGPNVVDHLKEGDFIKITVPQLAAMVEDFWPNVPISGRRGVGSGLVSSQPKKKNKGRDNSDAIRKNAAAFSAGLETENEEAPLENFGVGEDTRLSKWKLFAVVAGMCLLWIGAGVFAWLYYDELSALWGEEQSVVAEAQQQLPSQTSTAPVRDRAYWQSMLVNEELSGDQLYEAAHETSSQPDLLDISDDFLRLSAGKDHALAMREYAEIFDPTKEIATRQDAIKNPRTALQYYTQLSANGDNSVSTEIDDLCQLLKPKYYEDAEARTTFDDYCS</sequence>
<proteinExistence type="predicted"/>
<gene>
    <name evidence="3" type="ORF">C0081_06030</name>
</gene>
<protein>
    <submittedName>
        <fullName evidence="3">Uncharacterized protein</fullName>
    </submittedName>
</protein>
<reference evidence="3 4" key="1">
    <citation type="submission" date="2018-01" db="EMBL/GenBank/DDBJ databases">
        <title>The draft genome sequence of Cohaesibacter sp. H1304.</title>
        <authorList>
            <person name="Wang N.-N."/>
            <person name="Du Z.-J."/>
        </authorList>
    </citation>
    <scope>NUCLEOTIDE SEQUENCE [LARGE SCALE GENOMIC DNA]</scope>
    <source>
        <strain evidence="3 4">H1304</strain>
    </source>
</reference>
<evidence type="ECO:0000313" key="3">
    <source>
        <dbReference type="EMBL" id="PLW78198.1"/>
    </source>
</evidence>
<evidence type="ECO:0000256" key="2">
    <source>
        <dbReference type="SAM" id="Phobius"/>
    </source>
</evidence>
<evidence type="ECO:0000313" key="4">
    <source>
        <dbReference type="Proteomes" id="UP000234881"/>
    </source>
</evidence>
<keyword evidence="2" id="KW-1133">Transmembrane helix</keyword>
<comment type="caution">
    <text evidence="3">The sequence shown here is derived from an EMBL/GenBank/DDBJ whole genome shotgun (WGS) entry which is preliminary data.</text>
</comment>
<feature type="region of interest" description="Disordered" evidence="1">
    <location>
        <begin position="79"/>
        <end position="98"/>
    </location>
</feature>
<keyword evidence="2" id="KW-0812">Transmembrane</keyword>
<keyword evidence="2" id="KW-0472">Membrane</keyword>
<organism evidence="3 4">
    <name type="scientific">Cohaesibacter celericrescens</name>
    <dbReference type="NCBI Taxonomy" id="2067669"/>
    <lineage>
        <taxon>Bacteria</taxon>
        <taxon>Pseudomonadati</taxon>
        <taxon>Pseudomonadota</taxon>
        <taxon>Alphaproteobacteria</taxon>
        <taxon>Hyphomicrobiales</taxon>
        <taxon>Cohaesibacteraceae</taxon>
    </lineage>
</organism>
<dbReference type="EMBL" id="PKUQ01000010">
    <property type="protein sequence ID" value="PLW78198.1"/>
    <property type="molecule type" value="Genomic_DNA"/>
</dbReference>
<dbReference type="AlphaFoldDB" id="A0A2N5XUU9"/>
<feature type="transmembrane region" description="Helical" evidence="2">
    <location>
        <begin position="137"/>
        <end position="159"/>
    </location>
</feature>
<dbReference type="Proteomes" id="UP000234881">
    <property type="component" value="Unassembled WGS sequence"/>
</dbReference>
<accession>A0A2N5XUU9</accession>
<name>A0A2N5XUU9_9HYPH</name>